<proteinExistence type="predicted"/>
<dbReference type="AlphaFoldDB" id="A0A7W7FRM8"/>
<evidence type="ECO:0000313" key="3">
    <source>
        <dbReference type="Proteomes" id="UP000533598"/>
    </source>
</evidence>
<protein>
    <submittedName>
        <fullName evidence="2">Uncharacterized protein (TIGR03083 family)</fullName>
    </submittedName>
</protein>
<accession>A0A7W7FRM8</accession>
<sequence>MEHTDFIEQIRIHSEAMRAAALKAGPDARVPTCPDWTVQKLVAHQARAQAWAADNLTAGLVDVRPDFPPAPRDWAELHAWWVTEQERLIGLLVDKGRTAPAWAFGMTLAEPGAMWARRMAHEVAIHRLDAEHALYEVAGGVDPGRELRFEPRFAADGIEEALVMAQVFREHEQRTEQGTILFHAADAGLAVVLTLAPGQVAKVGPVQGSGTDTDAVVAGTADAIYRRLWNRPNTAVVTGNAALLDRLGTP</sequence>
<dbReference type="RefSeq" id="WP_185000639.1">
    <property type="nucleotide sequence ID" value="NZ_BAAAUI010000003.1"/>
</dbReference>
<dbReference type="InterPro" id="IPR024344">
    <property type="entry name" value="MDMPI_metal-binding"/>
</dbReference>
<organism evidence="2 3">
    <name type="scientific">Crossiella cryophila</name>
    <dbReference type="NCBI Taxonomy" id="43355"/>
    <lineage>
        <taxon>Bacteria</taxon>
        <taxon>Bacillati</taxon>
        <taxon>Actinomycetota</taxon>
        <taxon>Actinomycetes</taxon>
        <taxon>Pseudonocardiales</taxon>
        <taxon>Pseudonocardiaceae</taxon>
        <taxon>Crossiella</taxon>
    </lineage>
</organism>
<comment type="caution">
    <text evidence="2">The sequence shown here is derived from an EMBL/GenBank/DDBJ whole genome shotgun (WGS) entry which is preliminary data.</text>
</comment>
<name>A0A7W7FRM8_9PSEU</name>
<evidence type="ECO:0000313" key="2">
    <source>
        <dbReference type="EMBL" id="MBB4674528.1"/>
    </source>
</evidence>
<dbReference type="PANTHER" id="PTHR40758:SF1">
    <property type="entry name" value="CONSERVED PROTEIN"/>
    <property type="match status" value="1"/>
</dbReference>
<evidence type="ECO:0000259" key="1">
    <source>
        <dbReference type="Pfam" id="PF11716"/>
    </source>
</evidence>
<dbReference type="GO" id="GO:0005886">
    <property type="term" value="C:plasma membrane"/>
    <property type="evidence" value="ECO:0007669"/>
    <property type="project" value="TreeGrafter"/>
</dbReference>
<feature type="domain" description="Mycothiol-dependent maleylpyruvate isomerase metal-binding" evidence="1">
    <location>
        <begin position="15"/>
        <end position="130"/>
    </location>
</feature>
<dbReference type="GO" id="GO:0046872">
    <property type="term" value="F:metal ion binding"/>
    <property type="evidence" value="ECO:0007669"/>
    <property type="project" value="InterPro"/>
</dbReference>
<keyword evidence="3" id="KW-1185">Reference proteome</keyword>
<gene>
    <name evidence="2" type="ORF">HNR67_000646</name>
</gene>
<reference evidence="2 3" key="1">
    <citation type="submission" date="2020-08" db="EMBL/GenBank/DDBJ databases">
        <title>Sequencing the genomes of 1000 actinobacteria strains.</title>
        <authorList>
            <person name="Klenk H.-P."/>
        </authorList>
    </citation>
    <scope>NUCLEOTIDE SEQUENCE [LARGE SCALE GENOMIC DNA]</scope>
    <source>
        <strain evidence="2 3">DSM 44230</strain>
    </source>
</reference>
<dbReference type="Proteomes" id="UP000533598">
    <property type="component" value="Unassembled WGS sequence"/>
</dbReference>
<dbReference type="Pfam" id="PF11716">
    <property type="entry name" value="MDMPI_N"/>
    <property type="match status" value="1"/>
</dbReference>
<dbReference type="EMBL" id="JACHMH010000001">
    <property type="protein sequence ID" value="MBB4674528.1"/>
    <property type="molecule type" value="Genomic_DNA"/>
</dbReference>
<dbReference type="PANTHER" id="PTHR40758">
    <property type="entry name" value="CONSERVED PROTEIN"/>
    <property type="match status" value="1"/>
</dbReference>